<comment type="subcellular location">
    <subcellularLocation>
        <location evidence="1">Cell envelope</location>
    </subcellularLocation>
</comment>
<dbReference type="Proteomes" id="UP000306509">
    <property type="component" value="Unassembled WGS sequence"/>
</dbReference>
<proteinExistence type="inferred from homology"/>
<dbReference type="SUPFAM" id="SSF53822">
    <property type="entry name" value="Periplasmic binding protein-like I"/>
    <property type="match status" value="1"/>
</dbReference>
<dbReference type="STRING" id="180332.GCA_000797495_00458"/>
<comment type="caution">
    <text evidence="7">The sequence shown here is derived from an EMBL/GenBank/DDBJ whole genome shotgun (WGS) entry which is preliminary data.</text>
</comment>
<dbReference type="PROSITE" id="PS51257">
    <property type="entry name" value="PROKAR_LIPOPROTEIN"/>
    <property type="match status" value="1"/>
</dbReference>
<gene>
    <name evidence="7" type="primary">rbsB_13</name>
    <name evidence="7" type="ORF">DSM106044_04483</name>
</gene>
<evidence type="ECO:0000256" key="1">
    <source>
        <dbReference type="ARBA" id="ARBA00004196"/>
    </source>
</evidence>
<keyword evidence="8" id="KW-1185">Reference proteome</keyword>
<dbReference type="InterPro" id="IPR025997">
    <property type="entry name" value="SBP_2_dom"/>
</dbReference>
<reference evidence="7 8" key="1">
    <citation type="journal article" date="2019" name="Anaerobe">
        <title>Detection of Robinsoniella peoriensis in multiple bone samples of a trauma patient.</title>
        <authorList>
            <person name="Schrottner P."/>
            <person name="Hartwich K."/>
            <person name="Bunk B."/>
            <person name="Schober I."/>
            <person name="Helbig S."/>
            <person name="Rudolph W.W."/>
            <person name="Gunzer F."/>
        </authorList>
    </citation>
    <scope>NUCLEOTIDE SEQUENCE [LARGE SCALE GENOMIC DNA]</scope>
    <source>
        <strain evidence="7 8">DSM 106044</strain>
    </source>
</reference>
<feature type="compositionally biased region" description="Basic and acidic residues" evidence="4">
    <location>
        <begin position="47"/>
        <end position="56"/>
    </location>
</feature>
<accession>A0A4U8Q438</accession>
<sequence length="359" mass="37653" precursor="true">MKKRVAALTMVCVLATISLAACGTADSKGTTEGGSSAKTEAGTTEAAKPETAKSEAEADAADAVDEAITEAAGKASGEKYKIVFSSYSQTAQFQVLLAEAMQDYVSEKYADTVDFSVLDGNMDSATQVGQIDNLIAQNVDGILICPMDGDALVPAVEAANEAKVPLITVNAQVNSDEVLAHVGSDDIVAGELEMQYVADQLNGKGNIVILHGPNGISAEVLRREGYENILKKYPDIKVLSEPTCNWSREEALSTTENLLQGADEIQAIVAQNDEMAMGALQAVLDNDMGDKIIVTGIDAIDDAKAAIEAGTLSATVFQDAKGQAEAGIDEILDIVKGGEPKDVSIPYVLVTKDNIADYK</sequence>
<dbReference type="AlphaFoldDB" id="A0A4U8Q438"/>
<evidence type="ECO:0000256" key="2">
    <source>
        <dbReference type="ARBA" id="ARBA00007639"/>
    </source>
</evidence>
<name>A0A4U8Q438_9FIRM</name>
<dbReference type="Pfam" id="PF13407">
    <property type="entry name" value="Peripla_BP_4"/>
    <property type="match status" value="1"/>
</dbReference>
<evidence type="ECO:0000256" key="4">
    <source>
        <dbReference type="SAM" id="MobiDB-lite"/>
    </source>
</evidence>
<evidence type="ECO:0000259" key="6">
    <source>
        <dbReference type="Pfam" id="PF13407"/>
    </source>
</evidence>
<feature type="region of interest" description="Disordered" evidence="4">
    <location>
        <begin position="24"/>
        <end position="60"/>
    </location>
</feature>
<evidence type="ECO:0000256" key="5">
    <source>
        <dbReference type="SAM" id="SignalP"/>
    </source>
</evidence>
<comment type="similarity">
    <text evidence="2">Belongs to the bacterial solute-binding protein 2 family.</text>
</comment>
<dbReference type="GO" id="GO:0030246">
    <property type="term" value="F:carbohydrate binding"/>
    <property type="evidence" value="ECO:0007669"/>
    <property type="project" value="UniProtKB-ARBA"/>
</dbReference>
<organism evidence="7 8">
    <name type="scientific">Robinsoniella peoriensis</name>
    <dbReference type="NCBI Taxonomy" id="180332"/>
    <lineage>
        <taxon>Bacteria</taxon>
        <taxon>Bacillati</taxon>
        <taxon>Bacillota</taxon>
        <taxon>Clostridia</taxon>
        <taxon>Lachnospirales</taxon>
        <taxon>Lachnospiraceae</taxon>
        <taxon>Robinsoniella</taxon>
    </lineage>
</organism>
<evidence type="ECO:0000313" key="7">
    <source>
        <dbReference type="EMBL" id="TLC98732.1"/>
    </source>
</evidence>
<dbReference type="PANTHER" id="PTHR46847">
    <property type="entry name" value="D-ALLOSE-BINDING PERIPLASMIC PROTEIN-RELATED"/>
    <property type="match status" value="1"/>
</dbReference>
<protein>
    <submittedName>
        <fullName evidence="7">D-ribose-binding periplasmic protein</fullName>
    </submittedName>
</protein>
<feature type="signal peptide" evidence="5">
    <location>
        <begin position="1"/>
        <end position="20"/>
    </location>
</feature>
<feature type="compositionally biased region" description="Low complexity" evidence="4">
    <location>
        <begin position="35"/>
        <end position="46"/>
    </location>
</feature>
<dbReference type="EMBL" id="QGQD01000086">
    <property type="protein sequence ID" value="TLC98732.1"/>
    <property type="molecule type" value="Genomic_DNA"/>
</dbReference>
<feature type="domain" description="Periplasmic binding protein" evidence="6">
    <location>
        <begin position="82"/>
        <end position="338"/>
    </location>
</feature>
<dbReference type="Gene3D" id="3.40.50.2300">
    <property type="match status" value="2"/>
</dbReference>
<feature type="chain" id="PRO_5039018835" evidence="5">
    <location>
        <begin position="21"/>
        <end position="359"/>
    </location>
</feature>
<keyword evidence="3 5" id="KW-0732">Signal</keyword>
<evidence type="ECO:0000313" key="8">
    <source>
        <dbReference type="Proteomes" id="UP000306509"/>
    </source>
</evidence>
<evidence type="ECO:0000256" key="3">
    <source>
        <dbReference type="ARBA" id="ARBA00022729"/>
    </source>
</evidence>
<dbReference type="PANTHER" id="PTHR46847:SF1">
    <property type="entry name" value="D-ALLOSE-BINDING PERIPLASMIC PROTEIN-RELATED"/>
    <property type="match status" value="1"/>
</dbReference>
<dbReference type="RefSeq" id="WP_044294714.1">
    <property type="nucleotide sequence ID" value="NZ_CABMJZ010000034.1"/>
</dbReference>
<dbReference type="CDD" id="cd06313">
    <property type="entry name" value="PBP1_ABC_ThpA_XypA"/>
    <property type="match status" value="1"/>
</dbReference>
<dbReference type="GO" id="GO:0030313">
    <property type="term" value="C:cell envelope"/>
    <property type="evidence" value="ECO:0007669"/>
    <property type="project" value="UniProtKB-SubCell"/>
</dbReference>
<dbReference type="InterPro" id="IPR028082">
    <property type="entry name" value="Peripla_BP_I"/>
</dbReference>
<dbReference type="OrthoDB" id="9814427at2"/>